<comment type="caution">
    <text evidence="2">The sequence shown here is derived from an EMBL/GenBank/DDBJ whole genome shotgun (WGS) entry which is preliminary data.</text>
</comment>
<gene>
    <name evidence="2" type="ORF">QO034_11705</name>
</gene>
<feature type="non-terminal residue" evidence="2">
    <location>
        <position position="1"/>
    </location>
</feature>
<evidence type="ECO:0000259" key="1">
    <source>
        <dbReference type="Pfam" id="PF13751"/>
    </source>
</evidence>
<proteinExistence type="predicted"/>
<accession>A0ABT7FF72</accession>
<dbReference type="Pfam" id="PF13751">
    <property type="entry name" value="DDE_Tnp_1_6"/>
    <property type="match status" value="1"/>
</dbReference>
<organism evidence="2 3">
    <name type="scientific">Sedimentitalea xiamensis</name>
    <dbReference type="NCBI Taxonomy" id="3050037"/>
    <lineage>
        <taxon>Bacteria</taxon>
        <taxon>Pseudomonadati</taxon>
        <taxon>Pseudomonadota</taxon>
        <taxon>Alphaproteobacteria</taxon>
        <taxon>Rhodobacterales</taxon>
        <taxon>Paracoccaceae</taxon>
        <taxon>Sedimentitalea</taxon>
    </lineage>
</organism>
<evidence type="ECO:0000313" key="2">
    <source>
        <dbReference type="EMBL" id="MDK3073780.1"/>
    </source>
</evidence>
<reference evidence="2 3" key="1">
    <citation type="submission" date="2023-05" db="EMBL/GenBank/DDBJ databases">
        <title>Sedimentitalea sp. nov. JM2-8.</title>
        <authorList>
            <person name="Huang J."/>
        </authorList>
    </citation>
    <scope>NUCLEOTIDE SEQUENCE [LARGE SCALE GENOMIC DNA]</scope>
    <source>
        <strain evidence="2 3">JM2-8</strain>
    </source>
</reference>
<protein>
    <submittedName>
        <fullName evidence="2">Transposase</fullName>
    </submittedName>
</protein>
<dbReference type="RefSeq" id="WP_284485719.1">
    <property type="nucleotide sequence ID" value="NZ_JASNJE010000013.1"/>
</dbReference>
<name>A0ABT7FF72_9RHOB</name>
<sequence length="291" mass="32042">LMDQFDLSETENAGAARRALPRAPKDIPCDTVGNPADPDASYNARKGMGYAAQFVETYREDDAAEAGEDAPDLITHVAVHKMTVHDGHRVLDALDDLANRHLLPERLTGDTAYGGPDNIALATQIGVSLVAPICSAKGRAQGNYTLEDFALSEDGRVARCPQGTEPVATSRSKAKLQASFDLTLCRACSEKHRCPVKPDRQTGDAGRFQYEPGRIETRAQRLYQQSDGFHDIYRWRAGIEASIARLKHQMNLAHLRIRGMPAMRYVTQLRALGLNIFRCTKFAGISRPARP</sequence>
<keyword evidence="3" id="KW-1185">Reference proteome</keyword>
<feature type="domain" description="Transposase DDE" evidence="1">
    <location>
        <begin position="160"/>
        <end position="278"/>
    </location>
</feature>
<dbReference type="Proteomes" id="UP001227126">
    <property type="component" value="Unassembled WGS sequence"/>
</dbReference>
<dbReference type="EMBL" id="JASNJE010000013">
    <property type="protein sequence ID" value="MDK3073780.1"/>
    <property type="molecule type" value="Genomic_DNA"/>
</dbReference>
<evidence type="ECO:0000313" key="3">
    <source>
        <dbReference type="Proteomes" id="UP001227126"/>
    </source>
</evidence>
<dbReference type="InterPro" id="IPR025668">
    <property type="entry name" value="Tnp_DDE_dom"/>
</dbReference>